<dbReference type="GO" id="GO:0004386">
    <property type="term" value="F:helicase activity"/>
    <property type="evidence" value="ECO:0007669"/>
    <property type="project" value="UniProtKB-KW"/>
</dbReference>
<keyword evidence="1" id="KW-0067">ATP-binding</keyword>
<keyword evidence="1" id="KW-0378">Hydrolase</keyword>
<organism evidence="1">
    <name type="scientific">mine drainage metagenome</name>
    <dbReference type="NCBI Taxonomy" id="410659"/>
    <lineage>
        <taxon>unclassified sequences</taxon>
        <taxon>metagenomes</taxon>
        <taxon>ecological metagenomes</taxon>
    </lineage>
</organism>
<sequence length="65" mass="7476">MRMVMHPDFPRSPYASLPPEMHWFRADETLRAMAYEKLLPPLVAHIRHDVAAWRKAGYPGASLTS</sequence>
<protein>
    <submittedName>
        <fullName evidence="1">Type III restriction-modification enzyme helicase subunit</fullName>
    </submittedName>
</protein>
<dbReference type="AlphaFoldDB" id="T0ZKS1"/>
<keyword evidence="1" id="KW-0547">Nucleotide-binding</keyword>
<dbReference type="EMBL" id="AUZZ01010554">
    <property type="protein sequence ID" value="EQD29329.1"/>
    <property type="molecule type" value="Genomic_DNA"/>
</dbReference>
<reference evidence="1" key="1">
    <citation type="submission" date="2013-08" db="EMBL/GenBank/DDBJ databases">
        <authorList>
            <person name="Mendez C."/>
            <person name="Richter M."/>
            <person name="Ferrer M."/>
            <person name="Sanchez J."/>
        </authorList>
    </citation>
    <scope>NUCLEOTIDE SEQUENCE</scope>
</reference>
<comment type="caution">
    <text evidence="1">The sequence shown here is derived from an EMBL/GenBank/DDBJ whole genome shotgun (WGS) entry which is preliminary data.</text>
</comment>
<reference evidence="1" key="2">
    <citation type="journal article" date="2014" name="ISME J.">
        <title>Microbial stratification in low pH oxic and suboxic macroscopic growths along an acid mine drainage.</title>
        <authorList>
            <person name="Mendez-Garcia C."/>
            <person name="Mesa V."/>
            <person name="Sprenger R.R."/>
            <person name="Richter M."/>
            <person name="Diez M.S."/>
            <person name="Solano J."/>
            <person name="Bargiela R."/>
            <person name="Golyshina O.V."/>
            <person name="Manteca A."/>
            <person name="Ramos J.L."/>
            <person name="Gallego J.R."/>
            <person name="Llorente I."/>
            <person name="Martins Dos Santos V.A."/>
            <person name="Jensen O.N."/>
            <person name="Pelaez A.I."/>
            <person name="Sanchez J."/>
            <person name="Ferrer M."/>
        </authorList>
    </citation>
    <scope>NUCLEOTIDE SEQUENCE</scope>
</reference>
<name>T0ZKS1_9ZZZZ</name>
<keyword evidence="1" id="KW-0347">Helicase</keyword>
<gene>
    <name evidence="1" type="ORF">B2A_14534</name>
</gene>
<accession>T0ZKS1</accession>
<proteinExistence type="predicted"/>
<evidence type="ECO:0000313" key="1">
    <source>
        <dbReference type="EMBL" id="EQD29329.1"/>
    </source>
</evidence>